<dbReference type="EMBL" id="JOKH01000010">
    <property type="protein sequence ID" value="KEQ12190.1"/>
    <property type="molecule type" value="Genomic_DNA"/>
</dbReference>
<dbReference type="AlphaFoldDB" id="A0A081N167"/>
<accession>A0A081N167</accession>
<organism evidence="2 3">
    <name type="scientific">Endozoicomonas numazuensis</name>
    <dbReference type="NCBI Taxonomy" id="1137799"/>
    <lineage>
        <taxon>Bacteria</taxon>
        <taxon>Pseudomonadati</taxon>
        <taxon>Pseudomonadota</taxon>
        <taxon>Gammaproteobacteria</taxon>
        <taxon>Oceanospirillales</taxon>
        <taxon>Endozoicomonadaceae</taxon>
        <taxon>Endozoicomonas</taxon>
    </lineage>
</organism>
<evidence type="ECO:0000313" key="3">
    <source>
        <dbReference type="Proteomes" id="UP000028073"/>
    </source>
</evidence>
<dbReference type="eggNOG" id="COG1196">
    <property type="taxonomic scope" value="Bacteria"/>
</dbReference>
<feature type="coiled-coil region" evidence="1">
    <location>
        <begin position="439"/>
        <end position="473"/>
    </location>
</feature>
<proteinExistence type="predicted"/>
<dbReference type="Proteomes" id="UP000028073">
    <property type="component" value="Unassembled WGS sequence"/>
</dbReference>
<keyword evidence="1" id="KW-0175">Coiled coil</keyword>
<keyword evidence="3" id="KW-1185">Reference proteome</keyword>
<gene>
    <name evidence="2" type="ORF">GZ78_27480</name>
</gene>
<dbReference type="STRING" id="1137799.GZ78_27480"/>
<feature type="coiled-coil region" evidence="1">
    <location>
        <begin position="372"/>
        <end position="413"/>
    </location>
</feature>
<reference evidence="2 3" key="1">
    <citation type="submission" date="2014-06" db="EMBL/GenBank/DDBJ databases">
        <title>Whole Genome Sequences of Three Symbiotic Endozoicomonas Bacteria.</title>
        <authorList>
            <person name="Neave M.J."/>
            <person name="Apprill A."/>
            <person name="Voolstra C.R."/>
        </authorList>
    </citation>
    <scope>NUCLEOTIDE SEQUENCE [LARGE SCALE GENOMIC DNA]</scope>
    <source>
        <strain evidence="2 3">DSM 25634</strain>
    </source>
</reference>
<sequence length="613" mass="70732">MTELKNIIDTSNSILPTLSSRAMFWRPRYLEESEWLEHIPFYFWLTEALEPANILETEMSSASSYFAFCQAVDKLNLDTLCHATLSNTCNHQQKINDYNHEHYQEFSLISEENSKQLINDYEDRSIDLLLLKYNDSILFDKALMDKWQKKLSQKSVVLVHGSQKKELKPICRKLKDTYPTFEFTHGNGLLLVCFGQEQTARVQSLCNRGSNDSSNRVLHDVYRRLGSACYEGWLSQTSKARQKQLNDKIIQQQEKLLSVDSEKTALLAQLKEAEKQRIHIEENLSSLADEKTSFEQQLSSVKNEAHRSQQKIETLSSNIEQLKQQDSKNRAEKKALEDSVSTRFDELAELTKLLHQSDQDKIALEKDQQKLKADLSQTLQSAKQDKASLESTYQETKAELSQAHKAIEQLKTNKNKKPEDSTKIDGEKDLVITKLQENNKLLEEDQAAAARIIEDLKKENQKLERSLNERFDELATLTKILEEKSQISTPLKSEDASIKLNNKQSVSFSFNRLKPISRLSKKQKKDYEFLKESEYFSAKWYLSEYPEVGRSEKEALMHFILVGAGKGYSPSFRFNTKNYIEDYPDVKESGINPLIHYIKFGKSEGRSISNAKN</sequence>
<name>A0A081N167_9GAMM</name>
<protein>
    <submittedName>
        <fullName evidence="2">Uncharacterized protein</fullName>
    </submittedName>
</protein>
<feature type="coiled-coil region" evidence="1">
    <location>
        <begin position="256"/>
        <end position="339"/>
    </location>
</feature>
<evidence type="ECO:0000256" key="1">
    <source>
        <dbReference type="SAM" id="Coils"/>
    </source>
</evidence>
<evidence type="ECO:0000313" key="2">
    <source>
        <dbReference type="EMBL" id="KEQ12190.1"/>
    </source>
</evidence>
<comment type="caution">
    <text evidence="2">The sequence shown here is derived from an EMBL/GenBank/DDBJ whole genome shotgun (WGS) entry which is preliminary data.</text>
</comment>